<proteinExistence type="predicted"/>
<accession>A0A9P9IRV2</accession>
<evidence type="ECO:0000313" key="1">
    <source>
        <dbReference type="EMBL" id="KAH7130952.1"/>
    </source>
</evidence>
<dbReference type="EMBL" id="JAGMUV010000017">
    <property type="protein sequence ID" value="KAH7130952.1"/>
    <property type="molecule type" value="Genomic_DNA"/>
</dbReference>
<evidence type="ECO:0000313" key="2">
    <source>
        <dbReference type="Proteomes" id="UP000738349"/>
    </source>
</evidence>
<dbReference type="AlphaFoldDB" id="A0A9P9IRV2"/>
<dbReference type="PANTHER" id="PTHR47643">
    <property type="entry name" value="TPR DOMAIN PROTEIN (AFU_ORTHOLOGUE AFUA_5G12710)"/>
    <property type="match status" value="1"/>
</dbReference>
<dbReference type="OrthoDB" id="438641at2759"/>
<protein>
    <submittedName>
        <fullName evidence="1">Uncharacterized protein</fullName>
    </submittedName>
</protein>
<dbReference type="PANTHER" id="PTHR47643:SF2">
    <property type="entry name" value="TPR DOMAIN PROTEIN (AFU_ORTHOLOGUE AFUA_5G12710)"/>
    <property type="match status" value="1"/>
</dbReference>
<keyword evidence="2" id="KW-1185">Reference proteome</keyword>
<sequence length="192" mass="21373">MSDRDLCLRVDHVSDVVFLPDNNVRVPPGWRRALRTGNATAGAWRKRGNRYIYDTKPYAAIECYNWALDSSPTVDETHATFVRPVSIKPSGSRGHGHFTTEAVKTGDLLLCEKAFAHAFVKNRNADNNRDLSVLINTETNSIRMGAQADLVTMVVQKLRRNPSLIPTITDLHHGAYKPVECSEVDGMPVVDT</sequence>
<comment type="caution">
    <text evidence="1">The sequence shown here is derived from an EMBL/GenBank/DDBJ whole genome shotgun (WGS) entry which is preliminary data.</text>
</comment>
<organism evidence="1 2">
    <name type="scientific">Dactylonectria macrodidyma</name>
    <dbReference type="NCBI Taxonomy" id="307937"/>
    <lineage>
        <taxon>Eukaryota</taxon>
        <taxon>Fungi</taxon>
        <taxon>Dikarya</taxon>
        <taxon>Ascomycota</taxon>
        <taxon>Pezizomycotina</taxon>
        <taxon>Sordariomycetes</taxon>
        <taxon>Hypocreomycetidae</taxon>
        <taxon>Hypocreales</taxon>
        <taxon>Nectriaceae</taxon>
        <taxon>Dactylonectria</taxon>
    </lineage>
</organism>
<name>A0A9P9IRV2_9HYPO</name>
<dbReference type="InterPro" id="IPR053209">
    <property type="entry name" value="Gramillin-biosynth_MTr"/>
</dbReference>
<dbReference type="Proteomes" id="UP000738349">
    <property type="component" value="Unassembled WGS sequence"/>
</dbReference>
<reference evidence="1" key="1">
    <citation type="journal article" date="2021" name="Nat. Commun.">
        <title>Genetic determinants of endophytism in the Arabidopsis root mycobiome.</title>
        <authorList>
            <person name="Mesny F."/>
            <person name="Miyauchi S."/>
            <person name="Thiergart T."/>
            <person name="Pickel B."/>
            <person name="Atanasova L."/>
            <person name="Karlsson M."/>
            <person name="Huettel B."/>
            <person name="Barry K.W."/>
            <person name="Haridas S."/>
            <person name="Chen C."/>
            <person name="Bauer D."/>
            <person name="Andreopoulos W."/>
            <person name="Pangilinan J."/>
            <person name="LaButti K."/>
            <person name="Riley R."/>
            <person name="Lipzen A."/>
            <person name="Clum A."/>
            <person name="Drula E."/>
            <person name="Henrissat B."/>
            <person name="Kohler A."/>
            <person name="Grigoriev I.V."/>
            <person name="Martin F.M."/>
            <person name="Hacquard S."/>
        </authorList>
    </citation>
    <scope>NUCLEOTIDE SEQUENCE</scope>
    <source>
        <strain evidence="1">MPI-CAGE-AT-0147</strain>
    </source>
</reference>
<gene>
    <name evidence="1" type="ORF">EDB81DRAFT_888251</name>
</gene>